<evidence type="ECO:0000313" key="5">
    <source>
        <dbReference type="Proteomes" id="UP000239724"/>
    </source>
</evidence>
<organism evidence="4 5">
    <name type="scientific">Rhodopila globiformis</name>
    <name type="common">Rhodopseudomonas globiformis</name>
    <dbReference type="NCBI Taxonomy" id="1071"/>
    <lineage>
        <taxon>Bacteria</taxon>
        <taxon>Pseudomonadati</taxon>
        <taxon>Pseudomonadota</taxon>
        <taxon>Alphaproteobacteria</taxon>
        <taxon>Acetobacterales</taxon>
        <taxon>Acetobacteraceae</taxon>
        <taxon>Rhodopila</taxon>
    </lineage>
</organism>
<reference evidence="4 5" key="1">
    <citation type="journal article" date="2018" name="Arch. Microbiol.">
        <title>New insights into the metabolic potential of the phototrophic purple bacterium Rhodopila globiformis DSM 161(T) from its draft genome sequence and evidence for a vanadium-dependent nitrogenase.</title>
        <authorList>
            <person name="Imhoff J.F."/>
            <person name="Rahn T."/>
            <person name="Kunzel S."/>
            <person name="Neulinger S.C."/>
        </authorList>
    </citation>
    <scope>NUCLEOTIDE SEQUENCE [LARGE SCALE GENOMIC DNA]</scope>
    <source>
        <strain evidence="4 5">DSM 161</strain>
    </source>
</reference>
<comment type="caution">
    <text evidence="4">The sequence shown here is derived from an EMBL/GenBank/DDBJ whole genome shotgun (WGS) entry which is preliminary data.</text>
</comment>
<dbReference type="Pfam" id="PF00263">
    <property type="entry name" value="Secretin"/>
    <property type="match status" value="1"/>
</dbReference>
<dbReference type="InterPro" id="IPR004846">
    <property type="entry name" value="T2SS/T3SS_dom"/>
</dbReference>
<dbReference type="PRINTS" id="PR00811">
    <property type="entry name" value="BCTERIALGSPD"/>
</dbReference>
<dbReference type="GO" id="GO:0009306">
    <property type="term" value="P:protein secretion"/>
    <property type="evidence" value="ECO:0007669"/>
    <property type="project" value="InterPro"/>
</dbReference>
<dbReference type="Proteomes" id="UP000239724">
    <property type="component" value="Unassembled WGS sequence"/>
</dbReference>
<dbReference type="GO" id="GO:0015627">
    <property type="term" value="C:type II protein secretion system complex"/>
    <property type="evidence" value="ECO:0007669"/>
    <property type="project" value="TreeGrafter"/>
</dbReference>
<dbReference type="InterPro" id="IPR001775">
    <property type="entry name" value="GspD/PilQ"/>
</dbReference>
<feature type="region of interest" description="Disordered" evidence="2">
    <location>
        <begin position="1"/>
        <end position="27"/>
    </location>
</feature>
<proteinExistence type="inferred from homology"/>
<dbReference type="PANTHER" id="PTHR30332">
    <property type="entry name" value="PROBABLE GENERAL SECRETION PATHWAY PROTEIN D"/>
    <property type="match status" value="1"/>
</dbReference>
<comment type="similarity">
    <text evidence="1">Belongs to the bacterial secretin family.</text>
</comment>
<evidence type="ECO:0000259" key="3">
    <source>
        <dbReference type="Pfam" id="PF00263"/>
    </source>
</evidence>
<protein>
    <recommendedName>
        <fullName evidence="3">Type II/III secretion system secretin-like domain-containing protein</fullName>
    </recommendedName>
</protein>
<dbReference type="OrthoDB" id="9775455at2"/>
<name>A0A2S6NLI7_RHOGL</name>
<dbReference type="PANTHER" id="PTHR30332:SF17">
    <property type="entry name" value="TYPE IV PILIATION SYSTEM PROTEIN DR_0774-RELATED"/>
    <property type="match status" value="1"/>
</dbReference>
<dbReference type="EMBL" id="NHRY01000060">
    <property type="protein sequence ID" value="PPQ36243.1"/>
    <property type="molecule type" value="Genomic_DNA"/>
</dbReference>
<keyword evidence="5" id="KW-1185">Reference proteome</keyword>
<dbReference type="RefSeq" id="WP_104517839.1">
    <property type="nucleotide sequence ID" value="NZ_NHRY01000060.1"/>
</dbReference>
<gene>
    <name evidence="4" type="ORF">CCS01_05495</name>
</gene>
<evidence type="ECO:0000313" key="4">
    <source>
        <dbReference type="EMBL" id="PPQ36243.1"/>
    </source>
</evidence>
<feature type="domain" description="Type II/III secretion system secretin-like" evidence="3">
    <location>
        <begin position="41"/>
        <end position="114"/>
    </location>
</feature>
<evidence type="ECO:0000256" key="2">
    <source>
        <dbReference type="SAM" id="MobiDB-lite"/>
    </source>
</evidence>
<accession>A0A2S6NLI7</accession>
<dbReference type="InterPro" id="IPR050810">
    <property type="entry name" value="Bact_Secretion_Sys_Channel"/>
</dbReference>
<evidence type="ECO:0000256" key="1">
    <source>
        <dbReference type="RuleBase" id="RU004003"/>
    </source>
</evidence>
<dbReference type="AlphaFoldDB" id="A0A2S6NLI7"/>
<sequence>MCFRRSTQEQERAQDGVEGHKAGPRRDLGETASFLAGREFLIPALTVRRAETTVELGSGQSFAIAGLLERTSIDATNALPGIGEVPVIGSLFKSNDFQRGESELVIIVTPYIVEPTSSPQALHAPTDGFKPATDLDRILYGRQMAPLPGPTLNAGFILK</sequence>